<feature type="compositionally biased region" description="Low complexity" evidence="7">
    <location>
        <begin position="531"/>
        <end position="559"/>
    </location>
</feature>
<dbReference type="SUPFAM" id="SSF118290">
    <property type="entry name" value="WRKY DNA-binding domain"/>
    <property type="match status" value="2"/>
</dbReference>
<evidence type="ECO:0000256" key="6">
    <source>
        <dbReference type="ARBA" id="ARBA00023242"/>
    </source>
</evidence>
<proteinExistence type="evidence at transcript level"/>
<gene>
    <name evidence="9" type="primary">WRKY-A</name>
</gene>
<accession>A0A8E4KZZ5</accession>
<evidence type="ECO:0000259" key="8">
    <source>
        <dbReference type="PROSITE" id="PS50811"/>
    </source>
</evidence>
<reference evidence="9" key="1">
    <citation type="submission" date="2019-06" db="EMBL/GenBank/DDBJ databases">
        <title>Identification and characterization of WRKY genes from the microalga Haematococcus pluvialis.</title>
        <authorList>
            <person name="Cui H."/>
        </authorList>
    </citation>
    <scope>NUCLEOTIDE SEQUENCE</scope>
    <source>
        <strain evidence="9">FACHB-712</strain>
    </source>
</reference>
<dbReference type="FunFam" id="2.20.25.80:FF:000006">
    <property type="entry name" value="WRKY transcription factor"/>
    <property type="match status" value="1"/>
</dbReference>
<dbReference type="GO" id="GO:0003700">
    <property type="term" value="F:DNA-binding transcription factor activity"/>
    <property type="evidence" value="ECO:0007669"/>
    <property type="project" value="InterPro"/>
</dbReference>
<keyword evidence="2" id="KW-0677">Repeat</keyword>
<evidence type="ECO:0000256" key="4">
    <source>
        <dbReference type="ARBA" id="ARBA00023125"/>
    </source>
</evidence>
<keyword evidence="5" id="KW-0804">Transcription</keyword>
<keyword evidence="4" id="KW-0238">DNA-binding</keyword>
<feature type="region of interest" description="Disordered" evidence="7">
    <location>
        <begin position="439"/>
        <end position="504"/>
    </location>
</feature>
<keyword evidence="6" id="KW-0539">Nucleus</keyword>
<dbReference type="GO" id="GO:0043565">
    <property type="term" value="F:sequence-specific DNA binding"/>
    <property type="evidence" value="ECO:0007669"/>
    <property type="project" value="InterPro"/>
</dbReference>
<dbReference type="GO" id="GO:0005634">
    <property type="term" value="C:nucleus"/>
    <property type="evidence" value="ECO:0007669"/>
    <property type="project" value="UniProtKB-SubCell"/>
</dbReference>
<dbReference type="AlphaFoldDB" id="A0A8E4KZZ5"/>
<feature type="region of interest" description="Disordered" evidence="7">
    <location>
        <begin position="254"/>
        <end position="279"/>
    </location>
</feature>
<feature type="domain" description="WRKY" evidence="8">
    <location>
        <begin position="30"/>
        <end position="94"/>
    </location>
</feature>
<feature type="compositionally biased region" description="Low complexity" evidence="7">
    <location>
        <begin position="327"/>
        <end position="342"/>
    </location>
</feature>
<evidence type="ECO:0000256" key="2">
    <source>
        <dbReference type="ARBA" id="ARBA00022737"/>
    </source>
</evidence>
<name>A0A8E4KZZ5_HAELA</name>
<organism evidence="9">
    <name type="scientific">Haematococcus lacustris</name>
    <name type="common">Green alga</name>
    <name type="synonym">Haematococcus pluvialis</name>
    <dbReference type="NCBI Taxonomy" id="44745"/>
    <lineage>
        <taxon>Eukaryota</taxon>
        <taxon>Viridiplantae</taxon>
        <taxon>Chlorophyta</taxon>
        <taxon>core chlorophytes</taxon>
        <taxon>Chlorophyceae</taxon>
        <taxon>CS clade</taxon>
        <taxon>Chlamydomonadales</taxon>
        <taxon>Haematococcaceae</taxon>
        <taxon>Haematococcus</taxon>
    </lineage>
</organism>
<feature type="compositionally biased region" description="Low complexity" evidence="7">
    <location>
        <begin position="309"/>
        <end position="318"/>
    </location>
</feature>
<dbReference type="SMART" id="SM00774">
    <property type="entry name" value="WRKY"/>
    <property type="match status" value="2"/>
</dbReference>
<evidence type="ECO:0000256" key="7">
    <source>
        <dbReference type="SAM" id="MobiDB-lite"/>
    </source>
</evidence>
<dbReference type="Gene3D" id="2.20.25.80">
    <property type="entry name" value="WRKY domain"/>
    <property type="match status" value="2"/>
</dbReference>
<sequence>MELGQRVSSACHAAEEMQPEHIGGPKTSGKQSVANHDGWQWRKYGEKIVKGSINPRSYYKCSHSGCTAKKIVERTECGDILNTEYKGDHTHPAPASVKASKFRAKTSKSYQAQQVFCSGDVSEMAQCPPANSMSSLQQPTLMSQLAAMPAMHAAFSGMSGVLALPLGPAFDNSLLPIPDGLHLHSNGDGDKAPCNKEAGTMEHRICDNEQDYMLPGRRKLHLRSPIDALRAAPLPLESPSKRLDALAAYAEEAEKQFRQRGDDASGSQSKRASDSVQQRISDLADDAAGAMSHAPSGDIDRLPGSLLLQPQRLPQPQRNATKRQRTDTAAADQDDSMSAGSGDTYSAYQGSAAAFAGNMAAQASMAGCSSGSTYVVEADTMEDGYRWRKYGQKYVKGSPYPRSYYKCTSQDCPVRKHVERSSHGADWLVITYENAHNHAMPQGGGNGTGRTPTRTCHRDAESGACHTSCVDETDEVEASPRFSRRLRGSSASAGAQSAHDTSSYVNQQLAQMQAALDEVAQMPQLPALLNSSKQQQDHPQQQQQQGSGQSSAPAGAAGSRAGGVAGINDLLPFLQNLPPTSAAAPGLPPLHIRTERSRQAAHSLAADSSGTGVTGAIAPPAPSSNLLLDGLPPGALEVLREMSLESFTQLLARHQEQQAAHGNGWDPLACLITPKGPAAAAAVNVASVCSLLSPTLAGSLTLAKESVLPAAPELILSGTHM</sequence>
<protein>
    <submittedName>
        <fullName evidence="9">WRKY transcription factor A</fullName>
    </submittedName>
</protein>
<dbReference type="InterPro" id="IPR044810">
    <property type="entry name" value="WRKY_plant"/>
</dbReference>
<feature type="region of interest" description="Disordered" evidence="7">
    <location>
        <begin position="309"/>
        <end position="342"/>
    </location>
</feature>
<evidence type="ECO:0000256" key="1">
    <source>
        <dbReference type="ARBA" id="ARBA00004123"/>
    </source>
</evidence>
<dbReference type="InterPro" id="IPR003657">
    <property type="entry name" value="WRKY_dom"/>
</dbReference>
<dbReference type="EMBL" id="MN078149">
    <property type="protein sequence ID" value="QNL10622.1"/>
    <property type="molecule type" value="mRNA"/>
</dbReference>
<feature type="compositionally biased region" description="Low complexity" evidence="7">
    <location>
        <begin position="488"/>
        <end position="498"/>
    </location>
</feature>
<dbReference type="PROSITE" id="PS50811">
    <property type="entry name" value="WRKY"/>
    <property type="match status" value="2"/>
</dbReference>
<dbReference type="PANTHER" id="PTHR31221:SF193">
    <property type="entry name" value="WRKY TRANSCRIPTION FACTOR PROTEIN 1-RELATED"/>
    <property type="match status" value="1"/>
</dbReference>
<evidence type="ECO:0000256" key="3">
    <source>
        <dbReference type="ARBA" id="ARBA00023015"/>
    </source>
</evidence>
<feature type="region of interest" description="Disordered" evidence="7">
    <location>
        <begin position="531"/>
        <end position="561"/>
    </location>
</feature>
<comment type="subcellular location">
    <subcellularLocation>
        <location evidence="1">Nucleus</location>
    </subcellularLocation>
</comment>
<feature type="region of interest" description="Disordered" evidence="7">
    <location>
        <begin position="1"/>
        <end position="34"/>
    </location>
</feature>
<dbReference type="InterPro" id="IPR036576">
    <property type="entry name" value="WRKY_dom_sf"/>
</dbReference>
<evidence type="ECO:0000313" key="9">
    <source>
        <dbReference type="EMBL" id="QNL10622.1"/>
    </source>
</evidence>
<evidence type="ECO:0000256" key="5">
    <source>
        <dbReference type="ARBA" id="ARBA00023163"/>
    </source>
</evidence>
<feature type="region of interest" description="Disordered" evidence="7">
    <location>
        <begin position="596"/>
        <end position="617"/>
    </location>
</feature>
<feature type="compositionally biased region" description="Basic and acidic residues" evidence="7">
    <location>
        <begin position="254"/>
        <end position="263"/>
    </location>
</feature>
<keyword evidence="3" id="KW-0805">Transcription regulation</keyword>
<feature type="compositionally biased region" description="Polar residues" evidence="7">
    <location>
        <begin position="265"/>
        <end position="279"/>
    </location>
</feature>
<feature type="domain" description="WRKY" evidence="8">
    <location>
        <begin position="376"/>
        <end position="441"/>
    </location>
</feature>
<dbReference type="PANTHER" id="PTHR31221">
    <property type="entry name" value="WRKY TRANSCRIPTION FACTOR PROTEIN 1-RELATED"/>
    <property type="match status" value="1"/>
</dbReference>
<dbReference type="Pfam" id="PF03106">
    <property type="entry name" value="WRKY"/>
    <property type="match status" value="2"/>
</dbReference>
<feature type="region of interest" description="Disordered" evidence="7">
    <location>
        <begin position="285"/>
        <end position="304"/>
    </location>
</feature>